<dbReference type="InterPro" id="IPR036412">
    <property type="entry name" value="HAD-like_sf"/>
</dbReference>
<feature type="transmembrane region" description="Helical" evidence="10">
    <location>
        <begin position="735"/>
        <end position="761"/>
    </location>
</feature>
<feature type="transmembrane region" description="Helical" evidence="10">
    <location>
        <begin position="249"/>
        <end position="267"/>
    </location>
</feature>
<dbReference type="Gene3D" id="3.40.50.1000">
    <property type="entry name" value="HAD superfamily/HAD-like"/>
    <property type="match status" value="1"/>
</dbReference>
<geneLocation type="plasmid" evidence="12">
    <name>unnamed1</name>
</geneLocation>
<evidence type="ECO:0000256" key="2">
    <source>
        <dbReference type="ARBA" id="ARBA00006024"/>
    </source>
</evidence>
<evidence type="ECO:0000256" key="6">
    <source>
        <dbReference type="ARBA" id="ARBA00022840"/>
    </source>
</evidence>
<feature type="transmembrane region" description="Helical" evidence="10">
    <location>
        <begin position="189"/>
        <end position="213"/>
    </location>
</feature>
<dbReference type="Proteomes" id="UP000297053">
    <property type="component" value="Plasmid unnamed1"/>
</dbReference>
<gene>
    <name evidence="12" type="ORF">E5139_16730</name>
</gene>
<dbReference type="PANTHER" id="PTHR43520">
    <property type="entry name" value="ATP7, ISOFORM B"/>
    <property type="match status" value="1"/>
</dbReference>
<keyword evidence="4" id="KW-0479">Metal-binding</keyword>
<dbReference type="InterPro" id="IPR023299">
    <property type="entry name" value="ATPase_P-typ_cyto_dom_N"/>
</dbReference>
<dbReference type="InterPro" id="IPR001757">
    <property type="entry name" value="P_typ_ATPase"/>
</dbReference>
<dbReference type="Gene3D" id="2.70.150.10">
    <property type="entry name" value="Calcium-transporting ATPase, cytoplasmic transduction domain A"/>
    <property type="match status" value="1"/>
</dbReference>
<dbReference type="InterPro" id="IPR018303">
    <property type="entry name" value="ATPase_P-typ_P_site"/>
</dbReference>
<dbReference type="CDD" id="cd00371">
    <property type="entry name" value="HMA"/>
    <property type="match status" value="1"/>
</dbReference>
<keyword evidence="6" id="KW-0067">ATP-binding</keyword>
<dbReference type="GO" id="GO:0012505">
    <property type="term" value="C:endomembrane system"/>
    <property type="evidence" value="ECO:0007669"/>
    <property type="project" value="UniProtKB-SubCell"/>
</dbReference>
<feature type="transmembrane region" description="Helical" evidence="10">
    <location>
        <begin position="428"/>
        <end position="448"/>
    </location>
</feature>
<keyword evidence="9 10" id="KW-0472">Membrane</keyword>
<feature type="transmembrane region" description="Helical" evidence="10">
    <location>
        <begin position="147"/>
        <end position="169"/>
    </location>
</feature>
<dbReference type="Gene3D" id="3.40.1110.10">
    <property type="entry name" value="Calcium-transporting ATPase, cytoplasmic domain N"/>
    <property type="match status" value="1"/>
</dbReference>
<evidence type="ECO:0000256" key="5">
    <source>
        <dbReference type="ARBA" id="ARBA00022741"/>
    </source>
</evidence>
<evidence type="ECO:0000256" key="9">
    <source>
        <dbReference type="ARBA" id="ARBA00023136"/>
    </source>
</evidence>
<evidence type="ECO:0000256" key="4">
    <source>
        <dbReference type="ARBA" id="ARBA00022723"/>
    </source>
</evidence>
<organism evidence="12 13">
    <name type="scientific">Halomicrobium mukohataei</name>
    <dbReference type="NCBI Taxonomy" id="57705"/>
    <lineage>
        <taxon>Archaea</taxon>
        <taxon>Methanobacteriati</taxon>
        <taxon>Methanobacteriota</taxon>
        <taxon>Stenosarchaea group</taxon>
        <taxon>Halobacteria</taxon>
        <taxon>Halobacteriales</taxon>
        <taxon>Haloarculaceae</taxon>
        <taxon>Halomicrobium</taxon>
    </lineage>
</organism>
<sequence length="781" mass="80297">MTMGECTLCGLPTPDPPHTAPDVDGAFCCQGCLTVARTLDDAPADADPQTAVDTGPDVDSVDGDRAYFDVDGMHCATCETFLEATATDAPGVRAAEASYTAGMVRVVFDPATAEPDAIADRISGHGYDATQEGAASADDAQETVGRLMVGGFFGMMVMAWYVLFLYPVYTGVAPSSLLVDLDGPAGGFLFANVWVMATVVVAYTGYPLFRGAVVSLRVGHPNMDLLVAIAAATAYVYSTIAMALGQTDLYFDVAVVVVLAVTVGDYYQERVRRRAMGRLATVSDERADAARRRTADGIESVSRSAVDGGDELVVKGGEPVPVDGTVVEGTAAVDESLVTGESLPVSKATGDAVLGGTTVTDGGVVVRADEDPTSTVDRLAETLWEVQSATPGAQRLVDRIAAVFVPLVFVLAVGTLVVHLLAGTGATAALLTGLTVLVVSCPCALGLATPMAVAAGIRDALDAGIVITDDTALETAPAVETVALDKTGTLTTGSMTVRTVVGHDESLAYASAVEQFATHPVAEAISEAGTPPDEPVTAFETIPGRGVQATVGDRTVLVGDESLFAARDWTVPSGVAATYDGAGDDAIASYVGWDGRVRGAVVVGDEVREGWQSVLDRLAADRRVVVITGDDRAAAEQFASHRSVDEVFAGVPPEAKAAVVDRLGVDGTVAMVGDGSNDAPALGAADLGITVESGTRLAFDAADVVVTDDSLAALPEVFATTEGTRRRIRENLGWAFLYNGIALPLAVVGVLNPLFAAVAMATSSLLVVLNSTRPVGSEAGS</sequence>
<protein>
    <submittedName>
        <fullName evidence="12">Heavy metal translocating P-type ATPase</fullName>
    </submittedName>
</protein>
<dbReference type="SFLD" id="SFLDS00003">
    <property type="entry name" value="Haloacid_Dehalogenase"/>
    <property type="match status" value="1"/>
</dbReference>
<reference evidence="12 13" key="1">
    <citation type="submission" date="2019-04" db="EMBL/GenBank/DDBJ databases">
        <title>Complete genome sequence of Arthrobacter sp. ZXY-2 associated with effective atrazine degradation and salt adaptation.</title>
        <authorList>
            <person name="Zhao X."/>
        </authorList>
    </citation>
    <scope>NUCLEOTIDE SEQUENCE [LARGE SCALE GENOMIC DNA]</scope>
    <source>
        <strain evidence="13">ZP60</strain>
        <plasmid evidence="12 13">unnamed1</plasmid>
    </source>
</reference>
<dbReference type="Pfam" id="PF00122">
    <property type="entry name" value="E1-E2_ATPase"/>
    <property type="match status" value="1"/>
</dbReference>
<dbReference type="InterPro" id="IPR006121">
    <property type="entry name" value="HMA_dom"/>
</dbReference>
<dbReference type="InterPro" id="IPR059000">
    <property type="entry name" value="ATPase_P-type_domA"/>
</dbReference>
<evidence type="ECO:0000313" key="13">
    <source>
        <dbReference type="Proteomes" id="UP000297053"/>
    </source>
</evidence>
<evidence type="ECO:0000259" key="11">
    <source>
        <dbReference type="PROSITE" id="PS50846"/>
    </source>
</evidence>
<dbReference type="KEGG" id="halz:E5139_16730"/>
<evidence type="ECO:0000256" key="1">
    <source>
        <dbReference type="ARBA" id="ARBA00004127"/>
    </source>
</evidence>
<dbReference type="EMBL" id="CP039376">
    <property type="protein sequence ID" value="QCD67302.1"/>
    <property type="molecule type" value="Genomic_DNA"/>
</dbReference>
<proteinExistence type="inferred from homology"/>
<dbReference type="SFLD" id="SFLDG00002">
    <property type="entry name" value="C1.7:_P-type_atpase_like"/>
    <property type="match status" value="1"/>
</dbReference>
<dbReference type="GO" id="GO:0005524">
    <property type="term" value="F:ATP binding"/>
    <property type="evidence" value="ECO:0007669"/>
    <property type="project" value="UniProtKB-KW"/>
</dbReference>
<dbReference type="Gene3D" id="1.20.1110.10">
    <property type="entry name" value="Calcium-transporting ATPase, transmembrane domain"/>
    <property type="match status" value="1"/>
</dbReference>
<dbReference type="SUPFAM" id="SSF56784">
    <property type="entry name" value="HAD-like"/>
    <property type="match status" value="1"/>
</dbReference>
<keyword evidence="7" id="KW-1278">Translocase</keyword>
<dbReference type="Pfam" id="PF00403">
    <property type="entry name" value="HMA"/>
    <property type="match status" value="1"/>
</dbReference>
<dbReference type="PRINTS" id="PR00120">
    <property type="entry name" value="HATPASE"/>
</dbReference>
<dbReference type="SFLD" id="SFLDF00027">
    <property type="entry name" value="p-type_atpase"/>
    <property type="match status" value="1"/>
</dbReference>
<evidence type="ECO:0000256" key="3">
    <source>
        <dbReference type="ARBA" id="ARBA00022692"/>
    </source>
</evidence>
<dbReference type="GO" id="GO:0016020">
    <property type="term" value="C:membrane"/>
    <property type="evidence" value="ECO:0007669"/>
    <property type="project" value="InterPro"/>
</dbReference>
<feature type="transmembrane region" description="Helical" evidence="10">
    <location>
        <begin position="400"/>
        <end position="422"/>
    </location>
</feature>
<dbReference type="Gene3D" id="3.30.70.100">
    <property type="match status" value="1"/>
</dbReference>
<dbReference type="Pfam" id="PF00702">
    <property type="entry name" value="Hydrolase"/>
    <property type="match status" value="1"/>
</dbReference>
<dbReference type="GO" id="GO:0016887">
    <property type="term" value="F:ATP hydrolysis activity"/>
    <property type="evidence" value="ECO:0007669"/>
    <property type="project" value="InterPro"/>
</dbReference>
<dbReference type="NCBIfam" id="TIGR01494">
    <property type="entry name" value="ATPase_P-type"/>
    <property type="match status" value="1"/>
</dbReference>
<keyword evidence="5" id="KW-0547">Nucleotide-binding</keyword>
<keyword evidence="8 10" id="KW-1133">Transmembrane helix</keyword>
<dbReference type="GO" id="GO:0005507">
    <property type="term" value="F:copper ion binding"/>
    <property type="evidence" value="ECO:0007669"/>
    <property type="project" value="TreeGrafter"/>
</dbReference>
<keyword evidence="3 10" id="KW-0812">Transmembrane</keyword>
<dbReference type="InterPro" id="IPR044492">
    <property type="entry name" value="P_typ_ATPase_HD_dom"/>
</dbReference>
<dbReference type="PROSITE" id="PS50846">
    <property type="entry name" value="HMA_2"/>
    <property type="match status" value="1"/>
</dbReference>
<dbReference type="GO" id="GO:0055070">
    <property type="term" value="P:copper ion homeostasis"/>
    <property type="evidence" value="ECO:0007669"/>
    <property type="project" value="TreeGrafter"/>
</dbReference>
<dbReference type="InterPro" id="IPR036163">
    <property type="entry name" value="HMA_dom_sf"/>
</dbReference>
<keyword evidence="12" id="KW-0614">Plasmid</keyword>
<feature type="transmembrane region" description="Helical" evidence="10">
    <location>
        <begin position="225"/>
        <end position="243"/>
    </location>
</feature>
<accession>A0A4D6KIT5</accession>
<dbReference type="SUPFAM" id="SSF81665">
    <property type="entry name" value="Calcium ATPase, transmembrane domain M"/>
    <property type="match status" value="1"/>
</dbReference>
<dbReference type="InterPro" id="IPR023298">
    <property type="entry name" value="ATPase_P-typ_TM_dom_sf"/>
</dbReference>
<dbReference type="SUPFAM" id="SSF55008">
    <property type="entry name" value="HMA, heavy metal-associated domain"/>
    <property type="match status" value="1"/>
</dbReference>
<evidence type="ECO:0000256" key="8">
    <source>
        <dbReference type="ARBA" id="ARBA00022989"/>
    </source>
</evidence>
<comment type="similarity">
    <text evidence="2">Belongs to the cation transport ATPase (P-type) (TC 3.A.3) family. Type IB subfamily.</text>
</comment>
<dbReference type="InterPro" id="IPR027256">
    <property type="entry name" value="P-typ_ATPase_IB"/>
</dbReference>
<dbReference type="InterPro" id="IPR023214">
    <property type="entry name" value="HAD_sf"/>
</dbReference>
<comment type="subcellular location">
    <subcellularLocation>
        <location evidence="1">Endomembrane system</location>
        <topology evidence="1">Multi-pass membrane protein</topology>
    </subcellularLocation>
</comment>
<dbReference type="PRINTS" id="PR00119">
    <property type="entry name" value="CATATPASE"/>
</dbReference>
<dbReference type="NCBIfam" id="TIGR01525">
    <property type="entry name" value="ATPase-IB_hvy"/>
    <property type="match status" value="1"/>
</dbReference>
<evidence type="ECO:0000256" key="7">
    <source>
        <dbReference type="ARBA" id="ARBA00022967"/>
    </source>
</evidence>
<dbReference type="PROSITE" id="PS00154">
    <property type="entry name" value="ATPASE_E1_E2"/>
    <property type="match status" value="1"/>
</dbReference>
<feature type="domain" description="HMA" evidence="11">
    <location>
        <begin position="64"/>
        <end position="130"/>
    </location>
</feature>
<dbReference type="InterPro" id="IPR008250">
    <property type="entry name" value="ATPase_P-typ_transduc_dom_A_sf"/>
</dbReference>
<evidence type="ECO:0000256" key="10">
    <source>
        <dbReference type="SAM" id="Phobius"/>
    </source>
</evidence>
<dbReference type="GO" id="GO:0043682">
    <property type="term" value="F:P-type divalent copper transporter activity"/>
    <property type="evidence" value="ECO:0007669"/>
    <property type="project" value="TreeGrafter"/>
</dbReference>
<reference evidence="12 13" key="2">
    <citation type="submission" date="2019-04" db="EMBL/GenBank/DDBJ databases">
        <authorList>
            <person name="Yang S."/>
            <person name="Wei W."/>
        </authorList>
    </citation>
    <scope>NUCLEOTIDE SEQUENCE [LARGE SCALE GENOMIC DNA]</scope>
    <source>
        <strain evidence="13">ZP60</strain>
        <plasmid evidence="12 13">unnamed1</plasmid>
    </source>
</reference>
<evidence type="ECO:0000313" key="12">
    <source>
        <dbReference type="EMBL" id="QCD67302.1"/>
    </source>
</evidence>
<dbReference type="SUPFAM" id="SSF81653">
    <property type="entry name" value="Calcium ATPase, transduction domain A"/>
    <property type="match status" value="1"/>
</dbReference>
<dbReference type="AlphaFoldDB" id="A0A4D6KIT5"/>
<name>A0A4D6KIT5_9EURY</name>
<dbReference type="PANTHER" id="PTHR43520:SF8">
    <property type="entry name" value="P-TYPE CU(+) TRANSPORTER"/>
    <property type="match status" value="1"/>
</dbReference>